<feature type="compositionally biased region" description="Basic and acidic residues" evidence="1">
    <location>
        <begin position="80"/>
        <end position="99"/>
    </location>
</feature>
<accession>A0A428S7M8</accession>
<organism evidence="2 3">
    <name type="scientific">Fusarium ambrosium</name>
    <dbReference type="NCBI Taxonomy" id="131363"/>
    <lineage>
        <taxon>Eukaryota</taxon>
        <taxon>Fungi</taxon>
        <taxon>Dikarya</taxon>
        <taxon>Ascomycota</taxon>
        <taxon>Pezizomycotina</taxon>
        <taxon>Sordariomycetes</taxon>
        <taxon>Hypocreomycetidae</taxon>
        <taxon>Hypocreales</taxon>
        <taxon>Nectriaceae</taxon>
        <taxon>Fusarium</taxon>
        <taxon>Fusarium solani species complex</taxon>
    </lineage>
</organism>
<gene>
    <name evidence="2" type="ORF">CDV31_016503</name>
</gene>
<evidence type="ECO:0000313" key="2">
    <source>
        <dbReference type="EMBL" id="RSL85812.1"/>
    </source>
</evidence>
<evidence type="ECO:0000256" key="1">
    <source>
        <dbReference type="SAM" id="MobiDB-lite"/>
    </source>
</evidence>
<feature type="region of interest" description="Disordered" evidence="1">
    <location>
        <begin position="548"/>
        <end position="575"/>
    </location>
</feature>
<feature type="region of interest" description="Disordered" evidence="1">
    <location>
        <begin position="80"/>
        <end position="129"/>
    </location>
</feature>
<sequence length="575" mass="63870">MPRVAGTSGPAPSTIRNCRNMLSEIATKLDTTVDDLDEIKCHSLDFLKGVKGIVEQREITNLDDFAPVLDELRVFREKRKAGELQRGHREATTGSRDEAGDGEADLLPPSPLGGSSVDSDGFEPPPPDTRVIFCGTSSFENIASRTDDAMVARLSVWPSDKTQAGKGIGLLTAADFKELEREPGLGFCSCHGQHEVERRAKRWQNEEEEVVFVHQAVVAMLWAQATGRVAVSWHNWDWVQEKIETNSLLTYLSDIKESRVIIFTVKLAPSLVSTYPSEAETFGMNSGLQDIQAFDEVAADPDTPWEYSYRPITCMGYGDCALADYNGKVVHKQTFPTAEHQVHVQDPSDPDSCNAEQLSLLTCTPPGDARRDPGGRGTGGAQQFAYHQQFVDTVKSWGKCRMWIAGGTILSVALTKFSPGTQDTQTYELVPDITFDFLNRNQGPCSEEQTKRDKQRRANKMEELRRFGMYMYRRLPQVNPQLFASLKVGVRFDICISEKSREGRFFILEARRWPVAESFGDSVLGYPYDAFCKAFGARFSEQYGTPIAAAPVSEESESSEEESSISGDGSEEEGE</sequence>
<feature type="compositionally biased region" description="Acidic residues" evidence="1">
    <location>
        <begin position="554"/>
        <end position="575"/>
    </location>
</feature>
<dbReference type="AlphaFoldDB" id="A0A428S7M8"/>
<keyword evidence="3" id="KW-1185">Reference proteome</keyword>
<proteinExistence type="predicted"/>
<dbReference type="EMBL" id="NIZV01000551">
    <property type="protein sequence ID" value="RSL85812.1"/>
    <property type="molecule type" value="Genomic_DNA"/>
</dbReference>
<dbReference type="Proteomes" id="UP000288429">
    <property type="component" value="Unassembled WGS sequence"/>
</dbReference>
<name>A0A428S7M8_9HYPO</name>
<reference evidence="2 3" key="1">
    <citation type="submission" date="2017-06" db="EMBL/GenBank/DDBJ databases">
        <title>Cmopartive genomic analysis of Ambrosia Fusariam Clade fungi.</title>
        <authorList>
            <person name="Stajich J.E."/>
            <person name="Carrillo J."/>
            <person name="Kijimoto T."/>
            <person name="Eskalen A."/>
            <person name="O'Donnell K."/>
            <person name="Kasson M."/>
        </authorList>
    </citation>
    <scope>NUCLEOTIDE SEQUENCE [LARGE SCALE GENOMIC DNA]</scope>
    <source>
        <strain evidence="2 3">NRRL 20438</strain>
    </source>
</reference>
<evidence type="ECO:0000313" key="3">
    <source>
        <dbReference type="Proteomes" id="UP000288429"/>
    </source>
</evidence>
<protein>
    <submittedName>
        <fullName evidence="2">Uncharacterized protein</fullName>
    </submittedName>
</protein>
<comment type="caution">
    <text evidence="2">The sequence shown here is derived from an EMBL/GenBank/DDBJ whole genome shotgun (WGS) entry which is preliminary data.</text>
</comment>